<dbReference type="AlphaFoldDB" id="A0ABD5Z3M4"/>
<keyword evidence="2" id="KW-0328">Glycosyltransferase</keyword>
<dbReference type="Gene3D" id="3.40.50.2000">
    <property type="entry name" value="Glycogen Phosphorylase B"/>
    <property type="match status" value="2"/>
</dbReference>
<name>A0ABD5Z3M4_9EURY</name>
<sequence>MQDICMLFQGRKPHPAHQSFGDAVGAVYRHFETGEKPPITEEKESIKSRIKTGISSEECDIVIAEGTAPLQTLLAYKVRHPMTTAIYLAADETFYTLPERPTHYLWKLLGPIANRLLDGVIAVGRDVYNWARPYLGSLPVKYVHPPINDDKYDRLRSLEPQSPQRPFTILSVGVAKPANGYENLIPAVERLAGHTDIDIRVIILGKGHSEESYADSSVVELPGFVDLDTFIDCFSEASIYVQPSIGDAFPVATLEAILSGTPVLVTESVGVRELLEDAQVVDPSPNGLYSGIKRFFEMDTTVRRKLGSEQRELTKGFTESSQQERFREAVIDIHN</sequence>
<accession>A0ABD5Z3M4</accession>
<proteinExistence type="predicted"/>
<comment type="caution">
    <text evidence="2">The sequence shown here is derived from an EMBL/GenBank/DDBJ whole genome shotgun (WGS) entry which is preliminary data.</text>
</comment>
<evidence type="ECO:0000313" key="2">
    <source>
        <dbReference type="EMBL" id="MFC7199766.1"/>
    </source>
</evidence>
<dbReference type="CDD" id="cd03801">
    <property type="entry name" value="GT4_PimA-like"/>
    <property type="match status" value="1"/>
</dbReference>
<dbReference type="SUPFAM" id="SSF53756">
    <property type="entry name" value="UDP-Glycosyltransferase/glycogen phosphorylase"/>
    <property type="match status" value="1"/>
</dbReference>
<evidence type="ECO:0000313" key="3">
    <source>
        <dbReference type="Proteomes" id="UP001596447"/>
    </source>
</evidence>
<organism evidence="2 3">
    <name type="scientific">Halospeciosus flavus</name>
    <dbReference type="NCBI Taxonomy" id="3032283"/>
    <lineage>
        <taxon>Archaea</taxon>
        <taxon>Methanobacteriati</taxon>
        <taxon>Methanobacteriota</taxon>
        <taxon>Stenosarchaea group</taxon>
        <taxon>Halobacteria</taxon>
        <taxon>Halobacteriales</taxon>
        <taxon>Halobacteriaceae</taxon>
        <taxon>Halospeciosus</taxon>
    </lineage>
</organism>
<gene>
    <name evidence="2" type="ORF">ACFQJ9_10165</name>
</gene>
<dbReference type="PANTHER" id="PTHR12526">
    <property type="entry name" value="GLYCOSYLTRANSFERASE"/>
    <property type="match status" value="1"/>
</dbReference>
<evidence type="ECO:0000259" key="1">
    <source>
        <dbReference type="Pfam" id="PF00534"/>
    </source>
</evidence>
<feature type="domain" description="Glycosyl transferase family 1" evidence="1">
    <location>
        <begin position="161"/>
        <end position="310"/>
    </location>
</feature>
<dbReference type="Pfam" id="PF00534">
    <property type="entry name" value="Glycos_transf_1"/>
    <property type="match status" value="1"/>
</dbReference>
<keyword evidence="2" id="KW-0808">Transferase</keyword>
<dbReference type="RefSeq" id="WP_279529690.1">
    <property type="nucleotide sequence ID" value="NZ_CP122312.1"/>
</dbReference>
<keyword evidence="3" id="KW-1185">Reference proteome</keyword>
<reference evidence="2 3" key="1">
    <citation type="journal article" date="2019" name="Int. J. Syst. Evol. Microbiol.">
        <title>The Global Catalogue of Microorganisms (GCM) 10K type strain sequencing project: providing services to taxonomists for standard genome sequencing and annotation.</title>
        <authorList>
            <consortium name="The Broad Institute Genomics Platform"/>
            <consortium name="The Broad Institute Genome Sequencing Center for Infectious Disease"/>
            <person name="Wu L."/>
            <person name="Ma J."/>
        </authorList>
    </citation>
    <scope>NUCLEOTIDE SEQUENCE [LARGE SCALE GENOMIC DNA]</scope>
    <source>
        <strain evidence="2 3">XZGYJ-43</strain>
    </source>
</reference>
<protein>
    <submittedName>
        <fullName evidence="2">Glycosyltransferase family 4 protein</fullName>
        <ecNumber evidence="2">2.4.-.-</ecNumber>
    </submittedName>
</protein>
<dbReference type="EC" id="2.4.-.-" evidence="2"/>
<dbReference type="EMBL" id="JBHTAR010000011">
    <property type="protein sequence ID" value="MFC7199766.1"/>
    <property type="molecule type" value="Genomic_DNA"/>
</dbReference>
<dbReference type="InterPro" id="IPR001296">
    <property type="entry name" value="Glyco_trans_1"/>
</dbReference>
<dbReference type="GO" id="GO:0016757">
    <property type="term" value="F:glycosyltransferase activity"/>
    <property type="evidence" value="ECO:0007669"/>
    <property type="project" value="UniProtKB-KW"/>
</dbReference>
<dbReference type="Proteomes" id="UP001596447">
    <property type="component" value="Unassembled WGS sequence"/>
</dbReference>